<dbReference type="Gene3D" id="2.10.260.10">
    <property type="match status" value="1"/>
</dbReference>
<proteinExistence type="predicted"/>
<name>A0A2M8KTU1_9BACT</name>
<dbReference type="EMBL" id="PFEE01000079">
    <property type="protein sequence ID" value="PJE63358.1"/>
    <property type="molecule type" value="Genomic_DNA"/>
</dbReference>
<protein>
    <submittedName>
        <fullName evidence="1">Uncharacterized protein</fullName>
    </submittedName>
</protein>
<gene>
    <name evidence="1" type="ORF">COU89_03740</name>
</gene>
<dbReference type="Proteomes" id="UP000231569">
    <property type="component" value="Unassembled WGS sequence"/>
</dbReference>
<accession>A0A2M8KTU1</accession>
<organism evidence="1 2">
    <name type="scientific">Candidatus Roizmanbacteria bacterium CG10_big_fil_rev_8_21_14_0_10_45_7</name>
    <dbReference type="NCBI Taxonomy" id="1974854"/>
    <lineage>
        <taxon>Bacteria</taxon>
        <taxon>Candidatus Roizmaniibacteriota</taxon>
    </lineage>
</organism>
<dbReference type="AlphaFoldDB" id="A0A2M8KTU1"/>
<sequence>MKNVVIIRDRGQFTIPDAIRKTLNWVSPMSAVTISIVKPDEIMIKPHQVRVDKEKIWDLIKASRAIKSKGKGSAAEFLGQDRYSH</sequence>
<reference evidence="2" key="1">
    <citation type="submission" date="2017-09" db="EMBL/GenBank/DDBJ databases">
        <title>Depth-based differentiation of microbial function through sediment-hosted aquifers and enrichment of novel symbionts in the deep terrestrial subsurface.</title>
        <authorList>
            <person name="Probst A.J."/>
            <person name="Ladd B."/>
            <person name="Jarett J.K."/>
            <person name="Geller-Mcgrath D.E."/>
            <person name="Sieber C.M.K."/>
            <person name="Emerson J.B."/>
            <person name="Anantharaman K."/>
            <person name="Thomas B.C."/>
            <person name="Malmstrom R."/>
            <person name="Stieglmeier M."/>
            <person name="Klingl A."/>
            <person name="Woyke T."/>
            <person name="Ryan C.M."/>
            <person name="Banfield J.F."/>
        </authorList>
    </citation>
    <scope>NUCLEOTIDE SEQUENCE [LARGE SCALE GENOMIC DNA]</scope>
</reference>
<evidence type="ECO:0000313" key="1">
    <source>
        <dbReference type="EMBL" id="PJE63358.1"/>
    </source>
</evidence>
<comment type="caution">
    <text evidence="1">The sequence shown here is derived from an EMBL/GenBank/DDBJ whole genome shotgun (WGS) entry which is preliminary data.</text>
</comment>
<evidence type="ECO:0000313" key="2">
    <source>
        <dbReference type="Proteomes" id="UP000231569"/>
    </source>
</evidence>